<sequence length="326" mass="35495">MRDDLEHAQDGGPAASASALPGKRDIFYESTDGLRLYAADYGPEDAALTVLCMHGLTRNHKDFEPLIRQLDLPCRFVAVDVRGRGLSDRDPNRGYSPDVYVGDMVTLLNKLGASKVSLIGTSMGGLMAMIMSQALKDRIQGIVLNDVGPAVNPAGVKRIAGYTSGVRTFPNWQAAADAIQSSQHTAFPDFTGTDWMAFARQTCRETDTGQVEFDYDPAITENMDVSGPVWKINFMMWRLFGRMKHIPLLTVRGEHSDILTSSTANRMCRRHKNCRLVTVPNRGHAPMLSEPEAVSAISDFLASQIEATLTAPGSQPSHQATTAAGP</sequence>
<dbReference type="Pfam" id="PF12697">
    <property type="entry name" value="Abhydrolase_6"/>
    <property type="match status" value="1"/>
</dbReference>
<keyword evidence="3" id="KW-1185">Reference proteome</keyword>
<organism evidence="2 3">
    <name type="scientific">Hyphomonas adhaerens MHS-3</name>
    <dbReference type="NCBI Taxonomy" id="1280949"/>
    <lineage>
        <taxon>Bacteria</taxon>
        <taxon>Pseudomonadati</taxon>
        <taxon>Pseudomonadota</taxon>
        <taxon>Alphaproteobacteria</taxon>
        <taxon>Hyphomonadales</taxon>
        <taxon>Hyphomonadaceae</taxon>
        <taxon>Hyphomonas</taxon>
    </lineage>
</organism>
<dbReference type="RefSeq" id="WP_051596163.1">
    <property type="nucleotide sequence ID" value="NZ_ARYH01000001.1"/>
</dbReference>
<dbReference type="Proteomes" id="UP000027446">
    <property type="component" value="Unassembled WGS sequence"/>
</dbReference>
<dbReference type="eggNOG" id="COG0596">
    <property type="taxonomic scope" value="Bacteria"/>
</dbReference>
<dbReference type="PATRIC" id="fig|1280949.3.peg.2273"/>
<dbReference type="GO" id="GO:0016020">
    <property type="term" value="C:membrane"/>
    <property type="evidence" value="ECO:0007669"/>
    <property type="project" value="TreeGrafter"/>
</dbReference>
<dbReference type="InterPro" id="IPR000073">
    <property type="entry name" value="AB_hydrolase_1"/>
</dbReference>
<dbReference type="Gene3D" id="3.40.50.1820">
    <property type="entry name" value="alpha/beta hydrolase"/>
    <property type="match status" value="1"/>
</dbReference>
<reference evidence="2 3" key="1">
    <citation type="journal article" date="2014" name="Antonie Van Leeuwenhoek">
        <title>Hyphomonas beringensis sp. nov. and Hyphomonas chukchiensis sp. nov., isolated from surface seawater of the Bering Sea and Chukchi Sea.</title>
        <authorList>
            <person name="Li C."/>
            <person name="Lai Q."/>
            <person name="Li G."/>
            <person name="Dong C."/>
            <person name="Wang J."/>
            <person name="Liao Y."/>
            <person name="Shao Z."/>
        </authorList>
    </citation>
    <scope>NUCLEOTIDE SEQUENCE [LARGE SCALE GENOMIC DNA]</scope>
    <source>
        <strain evidence="2 3">MHS-3</strain>
    </source>
</reference>
<dbReference type="PANTHER" id="PTHR43798">
    <property type="entry name" value="MONOACYLGLYCEROL LIPASE"/>
    <property type="match status" value="1"/>
</dbReference>
<dbReference type="PANTHER" id="PTHR43798:SF33">
    <property type="entry name" value="HYDROLASE, PUTATIVE (AFU_ORTHOLOGUE AFUA_2G14860)-RELATED"/>
    <property type="match status" value="1"/>
</dbReference>
<proteinExistence type="predicted"/>
<keyword evidence="2" id="KW-0378">Hydrolase</keyword>
<dbReference type="GO" id="GO:0047372">
    <property type="term" value="F:monoacylglycerol lipase activity"/>
    <property type="evidence" value="ECO:0007669"/>
    <property type="project" value="TreeGrafter"/>
</dbReference>
<accession>A0A069E836</accession>
<dbReference type="InterPro" id="IPR029058">
    <property type="entry name" value="AB_hydrolase_fold"/>
</dbReference>
<evidence type="ECO:0000313" key="3">
    <source>
        <dbReference type="Proteomes" id="UP000027446"/>
    </source>
</evidence>
<dbReference type="AlphaFoldDB" id="A0A069E836"/>
<dbReference type="InterPro" id="IPR050266">
    <property type="entry name" value="AB_hydrolase_sf"/>
</dbReference>
<dbReference type="OrthoDB" id="9791366at2"/>
<evidence type="ECO:0000259" key="1">
    <source>
        <dbReference type="Pfam" id="PF12697"/>
    </source>
</evidence>
<gene>
    <name evidence="2" type="ORF">HAD_11115</name>
</gene>
<evidence type="ECO:0000313" key="2">
    <source>
        <dbReference type="EMBL" id="KCZ86232.1"/>
    </source>
</evidence>
<dbReference type="STRING" id="1280949.HAD_11115"/>
<protein>
    <submittedName>
        <fullName evidence="2">Alpha/beta fold family hydrolase</fullName>
    </submittedName>
</protein>
<comment type="caution">
    <text evidence="2">The sequence shown here is derived from an EMBL/GenBank/DDBJ whole genome shotgun (WGS) entry which is preliminary data.</text>
</comment>
<dbReference type="SUPFAM" id="SSF53474">
    <property type="entry name" value="alpha/beta-Hydrolases"/>
    <property type="match status" value="1"/>
</dbReference>
<name>A0A069E836_9PROT</name>
<feature type="domain" description="AB hydrolase-1" evidence="1">
    <location>
        <begin position="50"/>
        <end position="296"/>
    </location>
</feature>
<dbReference type="EMBL" id="ARYH01000001">
    <property type="protein sequence ID" value="KCZ86232.1"/>
    <property type="molecule type" value="Genomic_DNA"/>
</dbReference>
<dbReference type="GO" id="GO:0046464">
    <property type="term" value="P:acylglycerol catabolic process"/>
    <property type="evidence" value="ECO:0007669"/>
    <property type="project" value="TreeGrafter"/>
</dbReference>